<dbReference type="Proteomes" id="UP000184604">
    <property type="component" value="Chromosome"/>
</dbReference>
<dbReference type="AlphaFoldDB" id="A0A1L5F8N5"/>
<protein>
    <recommendedName>
        <fullName evidence="1">KilA-N DNA-binding domain-containing protein</fullName>
    </recommendedName>
</protein>
<dbReference type="RefSeq" id="WP_073539016.1">
    <property type="nucleotide sequence ID" value="NZ_CP018335.1"/>
</dbReference>
<evidence type="ECO:0000313" key="3">
    <source>
        <dbReference type="Proteomes" id="UP000184604"/>
    </source>
</evidence>
<dbReference type="Pfam" id="PF10543">
    <property type="entry name" value="ORF6N"/>
    <property type="match status" value="1"/>
</dbReference>
<sequence length="279" mass="32445">MNEIVKINNNDLMVKEYKEQRVVTLWDIAKLHQVPIVNARNNFDRNIKKLIEKEDYFLVPKESEFAHTLSISKQISVQALNASKNIPIFTESGYLMMTKPMQDELSWQVQRQLVKGYFKLQEIKSISENMVFDKKLGKLKLEKEGLKLAVDLLKPSKSSTVKMLKDFNTSQGLSTIYLPEYVDEEVGISATALLQKFNIPMNIRQFNKLMVEHGFLERKTRPSTGRRKFKSYNHLTDKGLKYGKNETSTRGSERQTQPLYYENTFMELINFLNSLKGVM</sequence>
<proteinExistence type="predicted"/>
<organism evidence="2 3">
    <name type="scientific">Clostridium kluyveri</name>
    <dbReference type="NCBI Taxonomy" id="1534"/>
    <lineage>
        <taxon>Bacteria</taxon>
        <taxon>Bacillati</taxon>
        <taxon>Bacillota</taxon>
        <taxon>Clostridia</taxon>
        <taxon>Eubacteriales</taxon>
        <taxon>Clostridiaceae</taxon>
        <taxon>Clostridium</taxon>
    </lineage>
</organism>
<name>A0A1L5F8N5_CLOKL</name>
<dbReference type="OrthoDB" id="9812611at2"/>
<evidence type="ECO:0000259" key="1">
    <source>
        <dbReference type="Pfam" id="PF10543"/>
    </source>
</evidence>
<feature type="domain" description="KilA-N DNA-binding" evidence="1">
    <location>
        <begin position="14"/>
        <end position="99"/>
    </location>
</feature>
<dbReference type="InterPro" id="IPR018873">
    <property type="entry name" value="KilA-N_DNA-bd_domain"/>
</dbReference>
<gene>
    <name evidence="2" type="ORF">BS101_11885</name>
</gene>
<evidence type="ECO:0000313" key="2">
    <source>
        <dbReference type="EMBL" id="APM39391.1"/>
    </source>
</evidence>
<reference evidence="2 3" key="1">
    <citation type="submission" date="2016-12" db="EMBL/GenBank/DDBJ databases">
        <title>Complete genome sequence of Clostridium kluyveri JZZ isolated from the pit mud of a Chinese flavor liquor-making factory.</title>
        <authorList>
            <person name="Wang Y."/>
        </authorList>
    </citation>
    <scope>NUCLEOTIDE SEQUENCE [LARGE SCALE GENOMIC DNA]</scope>
    <source>
        <strain evidence="2 3">JZZ</strain>
    </source>
</reference>
<accession>A0A1L5F8N5</accession>
<dbReference type="EMBL" id="CP018335">
    <property type="protein sequence ID" value="APM39391.1"/>
    <property type="molecule type" value="Genomic_DNA"/>
</dbReference>